<evidence type="ECO:0000256" key="1">
    <source>
        <dbReference type="SAM" id="SignalP"/>
    </source>
</evidence>
<keyword evidence="3" id="KW-1185">Reference proteome</keyword>
<protein>
    <recommendedName>
        <fullName evidence="4">Organ-specific protein P4</fullName>
    </recommendedName>
</protein>
<reference evidence="2 3" key="1">
    <citation type="submission" date="2019-01" db="EMBL/GenBank/DDBJ databases">
        <title>Sequencing of cultivated peanut Arachis hypogaea provides insights into genome evolution and oil improvement.</title>
        <authorList>
            <person name="Chen X."/>
        </authorList>
    </citation>
    <scope>NUCLEOTIDE SEQUENCE [LARGE SCALE GENOMIC DNA]</scope>
    <source>
        <strain evidence="3">cv. Fuhuasheng</strain>
        <tissue evidence="2">Leaves</tissue>
    </source>
</reference>
<dbReference type="PANTHER" id="PTHR33731:SF17">
    <property type="entry name" value="ORGAN-SPECIFIC PROTEIN P4-LIKE"/>
    <property type="match status" value="1"/>
</dbReference>
<gene>
    <name evidence="2" type="ORF">Ahy_B07g088824</name>
</gene>
<dbReference type="Proteomes" id="UP000289738">
    <property type="component" value="Chromosome B07"/>
</dbReference>
<dbReference type="Gramene" id="arahy.Tifrunner.gnm2.ann2.Ah17g018500.1">
    <property type="protein sequence ID" value="arahy.Tifrunner.gnm2.ann2.Ah17g018500.1-CDS"/>
    <property type="gene ID" value="arahy.Tifrunner.gnm2.ann2.Ah17g018500"/>
</dbReference>
<evidence type="ECO:0008006" key="4">
    <source>
        <dbReference type="Google" id="ProtNLM"/>
    </source>
</evidence>
<name>A0A444YFH1_ARAHY</name>
<evidence type="ECO:0000313" key="2">
    <source>
        <dbReference type="EMBL" id="RYR00690.1"/>
    </source>
</evidence>
<dbReference type="InterPro" id="IPR024489">
    <property type="entry name" value="Organ_specific_prot"/>
</dbReference>
<dbReference type="AlphaFoldDB" id="A0A444YFH1"/>
<feature type="chain" id="PRO_5019455078" description="Organ-specific protein P4" evidence="1">
    <location>
        <begin position="25"/>
        <end position="91"/>
    </location>
</feature>
<sequence length="91" mass="10554">MKSSTFALFLVFSFLLVANNVCHGRKDQGEYWKDMMDKQTMPEAIKDLLVEDPQVSSSHARKNKDQFRKDFDIKPNVILYHSHVGPKKQKA</sequence>
<accession>A0A444YFH1</accession>
<dbReference type="PANTHER" id="PTHR33731">
    <property type="entry name" value="PROTEIN, PUTATIVE-RELATED"/>
    <property type="match status" value="1"/>
</dbReference>
<dbReference type="Pfam" id="PF10950">
    <property type="entry name" value="Organ_specific"/>
    <property type="match status" value="1"/>
</dbReference>
<feature type="signal peptide" evidence="1">
    <location>
        <begin position="1"/>
        <end position="24"/>
    </location>
</feature>
<organism evidence="2 3">
    <name type="scientific">Arachis hypogaea</name>
    <name type="common">Peanut</name>
    <dbReference type="NCBI Taxonomy" id="3818"/>
    <lineage>
        <taxon>Eukaryota</taxon>
        <taxon>Viridiplantae</taxon>
        <taxon>Streptophyta</taxon>
        <taxon>Embryophyta</taxon>
        <taxon>Tracheophyta</taxon>
        <taxon>Spermatophyta</taxon>
        <taxon>Magnoliopsida</taxon>
        <taxon>eudicotyledons</taxon>
        <taxon>Gunneridae</taxon>
        <taxon>Pentapetalae</taxon>
        <taxon>rosids</taxon>
        <taxon>fabids</taxon>
        <taxon>Fabales</taxon>
        <taxon>Fabaceae</taxon>
        <taxon>Papilionoideae</taxon>
        <taxon>50 kb inversion clade</taxon>
        <taxon>dalbergioids sensu lato</taxon>
        <taxon>Dalbergieae</taxon>
        <taxon>Pterocarpus clade</taxon>
        <taxon>Arachis</taxon>
    </lineage>
</organism>
<dbReference type="EMBL" id="SDMP01000017">
    <property type="protein sequence ID" value="RYR00690.1"/>
    <property type="molecule type" value="Genomic_DNA"/>
</dbReference>
<keyword evidence="1" id="KW-0732">Signal</keyword>
<proteinExistence type="predicted"/>
<comment type="caution">
    <text evidence="2">The sequence shown here is derived from an EMBL/GenBank/DDBJ whole genome shotgun (WGS) entry which is preliminary data.</text>
</comment>
<evidence type="ECO:0000313" key="3">
    <source>
        <dbReference type="Proteomes" id="UP000289738"/>
    </source>
</evidence>
<dbReference type="SMR" id="A0A444YFH1"/>